<dbReference type="InterPro" id="IPR000326">
    <property type="entry name" value="PAP2/HPO"/>
</dbReference>
<dbReference type="EMBL" id="JAOPGA020001449">
    <property type="protein sequence ID" value="KAL0488569.1"/>
    <property type="molecule type" value="Genomic_DNA"/>
</dbReference>
<keyword evidence="1" id="KW-0812">Transmembrane</keyword>
<dbReference type="PANTHER" id="PTHR14969:SF13">
    <property type="entry name" value="AT30094P"/>
    <property type="match status" value="1"/>
</dbReference>
<keyword evidence="1" id="KW-1133">Transmembrane helix</keyword>
<evidence type="ECO:0000313" key="4">
    <source>
        <dbReference type="Proteomes" id="UP001431209"/>
    </source>
</evidence>
<dbReference type="SMART" id="SM00014">
    <property type="entry name" value="acidPPc"/>
    <property type="match status" value="1"/>
</dbReference>
<feature type="transmembrane region" description="Helical" evidence="1">
    <location>
        <begin position="57"/>
        <end position="78"/>
    </location>
</feature>
<dbReference type="AlphaFoldDB" id="A0AAW2ZGV6"/>
<feature type="domain" description="Phosphatidic acid phosphatase type 2/haloperoxidase" evidence="2">
    <location>
        <begin position="92"/>
        <end position="201"/>
    </location>
</feature>
<keyword evidence="1" id="KW-0472">Membrane</keyword>
<evidence type="ECO:0000256" key="1">
    <source>
        <dbReference type="SAM" id="Phobius"/>
    </source>
</evidence>
<dbReference type="Gene3D" id="1.20.144.10">
    <property type="entry name" value="Phosphatidic acid phosphatase type 2/haloperoxidase"/>
    <property type="match status" value="1"/>
</dbReference>
<gene>
    <name evidence="3" type="ORF">AKO1_015804</name>
</gene>
<accession>A0AAW2ZGV6</accession>
<organism evidence="3 4">
    <name type="scientific">Acrasis kona</name>
    <dbReference type="NCBI Taxonomy" id="1008807"/>
    <lineage>
        <taxon>Eukaryota</taxon>
        <taxon>Discoba</taxon>
        <taxon>Heterolobosea</taxon>
        <taxon>Tetramitia</taxon>
        <taxon>Eutetramitia</taxon>
        <taxon>Acrasidae</taxon>
        <taxon>Acrasis</taxon>
    </lineage>
</organism>
<feature type="transmembrane region" description="Helical" evidence="1">
    <location>
        <begin position="186"/>
        <end position="206"/>
    </location>
</feature>
<name>A0AAW2ZGV6_9EUKA</name>
<dbReference type="Proteomes" id="UP001431209">
    <property type="component" value="Unassembled WGS sequence"/>
</dbReference>
<proteinExistence type="predicted"/>
<feature type="transmembrane region" description="Helical" evidence="1">
    <location>
        <begin position="156"/>
        <end position="180"/>
    </location>
</feature>
<reference evidence="3 4" key="1">
    <citation type="submission" date="2024-03" db="EMBL/GenBank/DDBJ databases">
        <title>The Acrasis kona genome and developmental transcriptomes reveal deep origins of eukaryotic multicellular pathways.</title>
        <authorList>
            <person name="Sheikh S."/>
            <person name="Fu C.-J."/>
            <person name="Brown M.W."/>
            <person name="Baldauf S.L."/>
        </authorList>
    </citation>
    <scope>NUCLEOTIDE SEQUENCE [LARGE SCALE GENOMIC DNA]</scope>
    <source>
        <strain evidence="3 4">ATCC MYA-3509</strain>
    </source>
</reference>
<dbReference type="Pfam" id="PF01569">
    <property type="entry name" value="PAP2"/>
    <property type="match status" value="1"/>
</dbReference>
<dbReference type="SUPFAM" id="SSF48317">
    <property type="entry name" value="Acid phosphatase/Vanadium-dependent haloperoxidase"/>
    <property type="match status" value="1"/>
</dbReference>
<feature type="transmembrane region" description="Helical" evidence="1">
    <location>
        <begin position="9"/>
        <end position="30"/>
    </location>
</feature>
<keyword evidence="4" id="KW-1185">Reference proteome</keyword>
<sequence>MNRVVKELYLWYIPAVVLALLSTIVVYSYMSKHNLNTIYFDKKYTRYVQSFESLEPFFYLSSWVGSTPGILLATIPVIRHLFNKRQVNMAWACIIISAQSFIIPFISKHFFNRERPYNNQPFGEHSVTYAFPSGHSVVAPCLFFILIWLLQKEYSIGLLTVPFFIFQLIGVCASRVYYQTHFPTDMIGGLVASFVNLAVFGCGLYLRRDLFRGEGLVKKQ</sequence>
<protein>
    <recommendedName>
        <fullName evidence="2">Phosphatidic acid phosphatase type 2/haloperoxidase domain-containing protein</fullName>
    </recommendedName>
</protein>
<dbReference type="PANTHER" id="PTHR14969">
    <property type="entry name" value="SPHINGOSINE-1-PHOSPHATE PHOSPHOHYDROLASE"/>
    <property type="match status" value="1"/>
</dbReference>
<comment type="caution">
    <text evidence="3">The sequence shown here is derived from an EMBL/GenBank/DDBJ whole genome shotgun (WGS) entry which is preliminary data.</text>
</comment>
<feature type="transmembrane region" description="Helical" evidence="1">
    <location>
        <begin position="127"/>
        <end position="149"/>
    </location>
</feature>
<dbReference type="InterPro" id="IPR036938">
    <property type="entry name" value="PAP2/HPO_sf"/>
</dbReference>
<evidence type="ECO:0000259" key="2">
    <source>
        <dbReference type="SMART" id="SM00014"/>
    </source>
</evidence>
<feature type="transmembrane region" description="Helical" evidence="1">
    <location>
        <begin position="90"/>
        <end position="107"/>
    </location>
</feature>
<evidence type="ECO:0000313" key="3">
    <source>
        <dbReference type="EMBL" id="KAL0488569.1"/>
    </source>
</evidence>